<reference evidence="2" key="1">
    <citation type="journal article" date="2018" name="BMC Genomics">
        <title>Genomic insights into host adaptation between the wheat stripe rust pathogen (Puccinia striiformis f. sp. tritici) and the barley stripe rust pathogen (Puccinia striiformis f. sp. hordei).</title>
        <authorList>
            <person name="Xia C."/>
            <person name="Wang M."/>
            <person name="Yin C."/>
            <person name="Cornejo O.E."/>
            <person name="Hulbert S.H."/>
            <person name="Chen X."/>
        </authorList>
    </citation>
    <scope>NUCLEOTIDE SEQUENCE [LARGE SCALE GENOMIC DNA]</scope>
    <source>
        <strain evidence="2">93-210</strain>
    </source>
</reference>
<dbReference type="Proteomes" id="UP001060170">
    <property type="component" value="Chromosome 13"/>
</dbReference>
<reference evidence="1 2" key="3">
    <citation type="journal article" date="2022" name="Microbiol. Spectr.">
        <title>Folding features and dynamics of 3D genome architecture in plant fungal pathogens.</title>
        <authorList>
            <person name="Xia C."/>
        </authorList>
    </citation>
    <scope>NUCLEOTIDE SEQUENCE [LARGE SCALE GENOMIC DNA]</scope>
    <source>
        <strain evidence="1 2">93-210</strain>
    </source>
</reference>
<organism evidence="1 2">
    <name type="scientific">Puccinia striiformis f. sp. tritici</name>
    <dbReference type="NCBI Taxonomy" id="168172"/>
    <lineage>
        <taxon>Eukaryota</taxon>
        <taxon>Fungi</taxon>
        <taxon>Dikarya</taxon>
        <taxon>Basidiomycota</taxon>
        <taxon>Pucciniomycotina</taxon>
        <taxon>Pucciniomycetes</taxon>
        <taxon>Pucciniales</taxon>
        <taxon>Pucciniaceae</taxon>
        <taxon>Puccinia</taxon>
    </lineage>
</organism>
<sequence length="289" mass="32025">MPYVPSKGCKTPASGVFQGRLINLNAQQRKDHFKTYKDKYKKAHTKSKTTGFGITSADPKAGIKTIPEKLDKICPLYDSLGEDLEKLVEYEEEETLGSSESSSDDLNSSVIDPLLRDPKEKHQFHLNATLEVGKSLEQQVQFDIKDFNFDSDQDGGEKTIINDFREYEADDLPSGNELLNPVSKSNPNKSNSQINKDDGLNTTSRDKSSSNEPTVSPKHQRKSKSSAKDKSSGNKPTVSPKHQRKSKSSAKLTAAELALDDPTDEDKSGYSPSKKTVAKNKEKTTRQAR</sequence>
<accession>A0ACC0DYT5</accession>
<protein>
    <submittedName>
        <fullName evidence="1">Uncharacterized protein</fullName>
    </submittedName>
</protein>
<name>A0ACC0DYT5_9BASI</name>
<evidence type="ECO:0000313" key="1">
    <source>
        <dbReference type="EMBL" id="KAI7940940.1"/>
    </source>
</evidence>
<evidence type="ECO:0000313" key="2">
    <source>
        <dbReference type="Proteomes" id="UP001060170"/>
    </source>
</evidence>
<dbReference type="EMBL" id="CM045877">
    <property type="protein sequence ID" value="KAI7940940.1"/>
    <property type="molecule type" value="Genomic_DNA"/>
</dbReference>
<proteinExistence type="predicted"/>
<keyword evidence="2" id="KW-1185">Reference proteome</keyword>
<comment type="caution">
    <text evidence="1">The sequence shown here is derived from an EMBL/GenBank/DDBJ whole genome shotgun (WGS) entry which is preliminary data.</text>
</comment>
<reference evidence="2" key="2">
    <citation type="journal article" date="2018" name="Mol. Plant Microbe Interact.">
        <title>Genome sequence resources for the wheat stripe rust pathogen (Puccinia striiformis f. sp. tritici) and the barley stripe rust pathogen (Puccinia striiformis f. sp. hordei).</title>
        <authorList>
            <person name="Xia C."/>
            <person name="Wang M."/>
            <person name="Yin C."/>
            <person name="Cornejo O.E."/>
            <person name="Hulbert S.H."/>
            <person name="Chen X."/>
        </authorList>
    </citation>
    <scope>NUCLEOTIDE SEQUENCE [LARGE SCALE GENOMIC DNA]</scope>
    <source>
        <strain evidence="2">93-210</strain>
    </source>
</reference>
<gene>
    <name evidence="1" type="ORF">MJO28_013225</name>
</gene>